<feature type="domain" description="ABC transporter" evidence="3">
    <location>
        <begin position="2"/>
        <end position="260"/>
    </location>
</feature>
<proteinExistence type="predicted"/>
<dbReference type="SUPFAM" id="SSF52540">
    <property type="entry name" value="P-loop containing nucleoside triphosphate hydrolases"/>
    <property type="match status" value="2"/>
</dbReference>
<dbReference type="Pfam" id="PF00005">
    <property type="entry name" value="ABC_tran"/>
    <property type="match status" value="2"/>
</dbReference>
<dbReference type="InterPro" id="IPR032781">
    <property type="entry name" value="ABC_tran_Xtn"/>
</dbReference>
<dbReference type="InterPro" id="IPR027417">
    <property type="entry name" value="P-loop_NTPase"/>
</dbReference>
<dbReference type="InterPro" id="IPR003439">
    <property type="entry name" value="ABC_transporter-like_ATP-bd"/>
</dbReference>
<dbReference type="RefSeq" id="WP_114705436.1">
    <property type="nucleotide sequence ID" value="NZ_QDKL01000001.1"/>
</dbReference>
<dbReference type="PROSITE" id="PS50893">
    <property type="entry name" value="ABC_TRANSPORTER_2"/>
    <property type="match status" value="2"/>
</dbReference>
<dbReference type="InterPro" id="IPR051309">
    <property type="entry name" value="ABCF_ATPase"/>
</dbReference>
<dbReference type="EMBL" id="QDKL01000001">
    <property type="protein sequence ID" value="RZF22491.1"/>
    <property type="molecule type" value="Genomic_DNA"/>
</dbReference>
<keyword evidence="2 4" id="KW-0067">ATP-binding</keyword>
<keyword evidence="1" id="KW-0547">Nucleotide-binding</keyword>
<dbReference type="Gene3D" id="3.40.50.300">
    <property type="entry name" value="P-loop containing nucleotide triphosphate hydrolases"/>
    <property type="match status" value="2"/>
</dbReference>
<evidence type="ECO:0000259" key="3">
    <source>
        <dbReference type="PROSITE" id="PS50893"/>
    </source>
</evidence>
<sequence>MLNVSNISKIQSSETLYSGGSFQINPGEKVGLVGPNGAGKTTLFRMIIGEEKPDEGQVSFPDKLRWAYFSQKVGELAGQTALEVVMSGDDKISKLGEKLKVFEDKLADCANMSDDEMNDVLMKMGDVQSEFEKRGGYDLETRAEEVLTGLGIMPEDHGKMIEDFSGGWKMRIALARVLVISPDLIIMDEPTNYLDMESILWLEDWLKTFEGGIFMTTHDRDFMNNVCNKIIEIAHKRITTYSGNYEFYEKERDIRREQLIAQASRQADMLAKEEEFIAKFKARASHAAQVQSRVKKLDKIDRIEVPAEEESISFQFPTPPRGGDDVVIIKDLAKSWPLSEGAQHDVFDGLSVTVKRTNKIAVVGVNGAGKSTLLKCITGHTDATKGIVSIGPSIKLGYFSQYSLEVLNPESSVFDEVRKDLPTASDGYIRNLLAAFLFRGQDVDKKVKYLSGGEKSRLVLATLLSQNNNFLVLDEPTNHLDIKSREVLLDALKRYEGTIMFVSHDRHFLSELAEQVYEVDKGEVRIFPGNYKEYLERI</sequence>
<evidence type="ECO:0000256" key="2">
    <source>
        <dbReference type="ARBA" id="ARBA00022840"/>
    </source>
</evidence>
<dbReference type="PROSITE" id="PS00211">
    <property type="entry name" value="ABC_TRANSPORTER_1"/>
    <property type="match status" value="2"/>
</dbReference>
<accession>A0ABY0IHR7</accession>
<protein>
    <submittedName>
        <fullName evidence="4">ABC-F family ATP-binding cassette domain-containing protein</fullName>
    </submittedName>
</protein>
<evidence type="ECO:0000313" key="5">
    <source>
        <dbReference type="Proteomes" id="UP000443582"/>
    </source>
</evidence>
<dbReference type="InterPro" id="IPR003593">
    <property type="entry name" value="AAA+_ATPase"/>
</dbReference>
<reference evidence="5" key="1">
    <citation type="journal article" date="2019" name="Int. J. Syst. Evol. Microbiol.">
        <title>Halobacteriovorax valvorus sp. nov., a novel prokaryotic predator isolated from coastal seawater of China.</title>
        <authorList>
            <person name="Chen M.-X."/>
        </authorList>
    </citation>
    <scope>NUCLEOTIDE SEQUENCE [LARGE SCALE GENOMIC DNA]</scope>
    <source>
        <strain evidence="5">BL9</strain>
    </source>
</reference>
<dbReference type="PANTHER" id="PTHR42855:SF2">
    <property type="entry name" value="DRUG RESISTANCE ABC TRANSPORTER,ATP-BINDING PROTEIN"/>
    <property type="match status" value="1"/>
</dbReference>
<name>A0ABY0IHR7_9BACT</name>
<organism evidence="4 5">
    <name type="scientific">Halobacteriovorax vibrionivorans</name>
    <dbReference type="NCBI Taxonomy" id="2152716"/>
    <lineage>
        <taxon>Bacteria</taxon>
        <taxon>Pseudomonadati</taxon>
        <taxon>Bdellovibrionota</taxon>
        <taxon>Bacteriovoracia</taxon>
        <taxon>Bacteriovoracales</taxon>
        <taxon>Halobacteriovoraceae</taxon>
        <taxon>Halobacteriovorax</taxon>
    </lineage>
</organism>
<dbReference type="Pfam" id="PF12848">
    <property type="entry name" value="ABC_tran_Xtn"/>
    <property type="match status" value="1"/>
</dbReference>
<dbReference type="CDD" id="cd03221">
    <property type="entry name" value="ABCF_EF-3"/>
    <property type="match status" value="2"/>
</dbReference>
<feature type="domain" description="ABC transporter" evidence="3">
    <location>
        <begin position="327"/>
        <end position="537"/>
    </location>
</feature>
<dbReference type="GO" id="GO:0005524">
    <property type="term" value="F:ATP binding"/>
    <property type="evidence" value="ECO:0007669"/>
    <property type="project" value="UniProtKB-KW"/>
</dbReference>
<gene>
    <name evidence="4" type="ORF">DAY19_01595</name>
</gene>
<comment type="caution">
    <text evidence="4">The sequence shown here is derived from an EMBL/GenBank/DDBJ whole genome shotgun (WGS) entry which is preliminary data.</text>
</comment>
<dbReference type="Proteomes" id="UP000443582">
    <property type="component" value="Unassembled WGS sequence"/>
</dbReference>
<evidence type="ECO:0000313" key="4">
    <source>
        <dbReference type="EMBL" id="RZF22491.1"/>
    </source>
</evidence>
<keyword evidence="5" id="KW-1185">Reference proteome</keyword>
<dbReference type="PANTHER" id="PTHR42855">
    <property type="entry name" value="ABC TRANSPORTER ATP-BINDING SUBUNIT"/>
    <property type="match status" value="1"/>
</dbReference>
<dbReference type="SMART" id="SM00382">
    <property type="entry name" value="AAA"/>
    <property type="match status" value="2"/>
</dbReference>
<evidence type="ECO:0000256" key="1">
    <source>
        <dbReference type="ARBA" id="ARBA00022741"/>
    </source>
</evidence>
<dbReference type="InterPro" id="IPR017871">
    <property type="entry name" value="ABC_transporter-like_CS"/>
</dbReference>